<gene>
    <name evidence="2" type="ORF">E2C01_070708</name>
</gene>
<evidence type="ECO:0000256" key="1">
    <source>
        <dbReference type="SAM" id="MobiDB-lite"/>
    </source>
</evidence>
<comment type="caution">
    <text evidence="2">The sequence shown here is derived from an EMBL/GenBank/DDBJ whole genome shotgun (WGS) entry which is preliminary data.</text>
</comment>
<accession>A0A5B7I5Z8</accession>
<dbReference type="AlphaFoldDB" id="A0A5B7I5Z8"/>
<organism evidence="2 3">
    <name type="scientific">Portunus trituberculatus</name>
    <name type="common">Swimming crab</name>
    <name type="synonym">Neptunus trituberculatus</name>
    <dbReference type="NCBI Taxonomy" id="210409"/>
    <lineage>
        <taxon>Eukaryota</taxon>
        <taxon>Metazoa</taxon>
        <taxon>Ecdysozoa</taxon>
        <taxon>Arthropoda</taxon>
        <taxon>Crustacea</taxon>
        <taxon>Multicrustacea</taxon>
        <taxon>Malacostraca</taxon>
        <taxon>Eumalacostraca</taxon>
        <taxon>Eucarida</taxon>
        <taxon>Decapoda</taxon>
        <taxon>Pleocyemata</taxon>
        <taxon>Brachyura</taxon>
        <taxon>Eubrachyura</taxon>
        <taxon>Portunoidea</taxon>
        <taxon>Portunidae</taxon>
        <taxon>Portuninae</taxon>
        <taxon>Portunus</taxon>
    </lineage>
</organism>
<reference evidence="2 3" key="1">
    <citation type="submission" date="2019-05" db="EMBL/GenBank/DDBJ databases">
        <title>Another draft genome of Portunus trituberculatus and its Hox gene families provides insights of decapod evolution.</title>
        <authorList>
            <person name="Jeong J.-H."/>
            <person name="Song I."/>
            <person name="Kim S."/>
            <person name="Choi T."/>
            <person name="Kim D."/>
            <person name="Ryu S."/>
            <person name="Kim W."/>
        </authorList>
    </citation>
    <scope>NUCLEOTIDE SEQUENCE [LARGE SCALE GENOMIC DNA]</scope>
    <source>
        <tissue evidence="2">Muscle</tissue>
    </source>
</reference>
<name>A0A5B7I5Z8_PORTR</name>
<proteinExistence type="predicted"/>
<feature type="region of interest" description="Disordered" evidence="1">
    <location>
        <begin position="1"/>
        <end position="34"/>
    </location>
</feature>
<sequence length="120" mass="12908">MTGTERSSSWRHLGTRGPALRTTRAGHGDTDHSHALDTIHPRAIAICCTNNPASEPHHGIDTQPTATHTPLLSLLHYRPHGSGVSEGDGWSGCTRDIGQIDGMVITLYSPKCVPRRQPTG</sequence>
<evidence type="ECO:0000313" key="2">
    <source>
        <dbReference type="EMBL" id="MPC76298.1"/>
    </source>
</evidence>
<dbReference type="Proteomes" id="UP000324222">
    <property type="component" value="Unassembled WGS sequence"/>
</dbReference>
<dbReference type="EMBL" id="VSRR010043035">
    <property type="protein sequence ID" value="MPC76298.1"/>
    <property type="molecule type" value="Genomic_DNA"/>
</dbReference>
<protein>
    <submittedName>
        <fullName evidence="2">Uncharacterized protein</fullName>
    </submittedName>
</protein>
<evidence type="ECO:0000313" key="3">
    <source>
        <dbReference type="Proteomes" id="UP000324222"/>
    </source>
</evidence>
<keyword evidence="3" id="KW-1185">Reference proteome</keyword>